<reference evidence="1" key="1">
    <citation type="submission" date="2020-03" db="EMBL/GenBank/DDBJ databases">
        <title>The deep terrestrial virosphere.</title>
        <authorList>
            <person name="Holmfeldt K."/>
            <person name="Nilsson E."/>
            <person name="Simone D."/>
            <person name="Lopez-Fernandez M."/>
            <person name="Wu X."/>
            <person name="de Brujin I."/>
            <person name="Lundin D."/>
            <person name="Andersson A."/>
            <person name="Bertilsson S."/>
            <person name="Dopson M."/>
        </authorList>
    </citation>
    <scope>NUCLEOTIDE SEQUENCE</scope>
    <source>
        <strain evidence="2">MM415B02575</strain>
        <strain evidence="1">TM448A01329</strain>
    </source>
</reference>
<dbReference type="EMBL" id="MT142837">
    <property type="protein sequence ID" value="QJA89296.1"/>
    <property type="molecule type" value="Genomic_DNA"/>
</dbReference>
<gene>
    <name evidence="2" type="ORF">MM415B02575_0002</name>
    <name evidence="1" type="ORF">TM448A01329_0014</name>
</gene>
<protein>
    <submittedName>
        <fullName evidence="1">Uncharacterized protein</fullName>
    </submittedName>
</protein>
<evidence type="ECO:0000313" key="1">
    <source>
        <dbReference type="EMBL" id="QJA49369.1"/>
    </source>
</evidence>
<accession>A0A6H1ZPF9</accession>
<dbReference type="AlphaFoldDB" id="A0A6H1ZPF9"/>
<proteinExistence type="predicted"/>
<organism evidence="1">
    <name type="scientific">viral metagenome</name>
    <dbReference type="NCBI Taxonomy" id="1070528"/>
    <lineage>
        <taxon>unclassified sequences</taxon>
        <taxon>metagenomes</taxon>
        <taxon>organismal metagenomes</taxon>
    </lineage>
</organism>
<dbReference type="EMBL" id="MT144133">
    <property type="protein sequence ID" value="QJA49369.1"/>
    <property type="molecule type" value="Genomic_DNA"/>
</dbReference>
<name>A0A6H1ZPF9_9ZZZZ</name>
<evidence type="ECO:0000313" key="2">
    <source>
        <dbReference type="EMBL" id="QJA89296.1"/>
    </source>
</evidence>
<sequence>MRPKVNRSARDIQDTDLTVITNSDGKQEFMYKMGDVAGYVLKSISASSAFINQTSVTVTHGRGYKPIVWIEDGSSEMLGSFGCTHTSVLAFTITFAVSQSGTIHYI</sequence>